<dbReference type="AlphaFoldDB" id="A0A427A119"/>
<evidence type="ECO:0000313" key="1">
    <source>
        <dbReference type="EMBL" id="RRT69940.1"/>
    </source>
</evidence>
<evidence type="ECO:0000313" key="2">
    <source>
        <dbReference type="Proteomes" id="UP000287651"/>
    </source>
</evidence>
<dbReference type="EMBL" id="AMZH03004177">
    <property type="protein sequence ID" value="RRT69940.1"/>
    <property type="molecule type" value="Genomic_DNA"/>
</dbReference>
<comment type="caution">
    <text evidence="1">The sequence shown here is derived from an EMBL/GenBank/DDBJ whole genome shotgun (WGS) entry which is preliminary data.</text>
</comment>
<dbReference type="Proteomes" id="UP000287651">
    <property type="component" value="Unassembled WGS sequence"/>
</dbReference>
<gene>
    <name evidence="1" type="ORF">B296_00011907</name>
</gene>
<protein>
    <submittedName>
        <fullName evidence="1">Uncharacterized protein</fullName>
    </submittedName>
</protein>
<organism evidence="1 2">
    <name type="scientific">Ensete ventricosum</name>
    <name type="common">Abyssinian banana</name>
    <name type="synonym">Musa ensete</name>
    <dbReference type="NCBI Taxonomy" id="4639"/>
    <lineage>
        <taxon>Eukaryota</taxon>
        <taxon>Viridiplantae</taxon>
        <taxon>Streptophyta</taxon>
        <taxon>Embryophyta</taxon>
        <taxon>Tracheophyta</taxon>
        <taxon>Spermatophyta</taxon>
        <taxon>Magnoliopsida</taxon>
        <taxon>Liliopsida</taxon>
        <taxon>Zingiberales</taxon>
        <taxon>Musaceae</taxon>
        <taxon>Ensete</taxon>
    </lineage>
</organism>
<reference evidence="1 2" key="1">
    <citation type="journal article" date="2014" name="Agronomy (Basel)">
        <title>A Draft Genome Sequence for Ensete ventricosum, the Drought-Tolerant Tree Against Hunger.</title>
        <authorList>
            <person name="Harrison J."/>
            <person name="Moore K.A."/>
            <person name="Paszkiewicz K."/>
            <person name="Jones T."/>
            <person name="Grant M."/>
            <person name="Ambacheew D."/>
            <person name="Muzemil S."/>
            <person name="Studholme D.J."/>
        </authorList>
    </citation>
    <scope>NUCLEOTIDE SEQUENCE [LARGE SCALE GENOMIC DNA]</scope>
</reference>
<name>A0A427A119_ENSVE</name>
<proteinExistence type="predicted"/>
<accession>A0A427A119</accession>
<sequence length="67" mass="7649">MRAAGFRVALCVVISSVPRRRFLFWGREELLIPVSFSPLLRVTAVMLLANGSRCHRLSKRMGNCRFV</sequence>